<dbReference type="PANTHER" id="PTHR46169:SF17">
    <property type="entry name" value="HAT C-TERMINAL DIMERISATION DOMAIN-CONTAINING PROTEIN"/>
    <property type="match status" value="1"/>
</dbReference>
<dbReference type="Proteomes" id="UP000324632">
    <property type="component" value="Chromosome 7"/>
</dbReference>
<dbReference type="EMBL" id="SOYY01000007">
    <property type="protein sequence ID" value="KAA0719503.1"/>
    <property type="molecule type" value="Genomic_DNA"/>
</dbReference>
<accession>A0A5A9PC82</accession>
<keyword evidence="4" id="KW-1185">Reference proteome</keyword>
<evidence type="ECO:0000259" key="2">
    <source>
        <dbReference type="Pfam" id="PF10683"/>
    </source>
</evidence>
<evidence type="ECO:0000256" key="1">
    <source>
        <dbReference type="SAM" id="MobiDB-lite"/>
    </source>
</evidence>
<dbReference type="Gene3D" id="1.10.10.1070">
    <property type="entry name" value="Zinc finger, BED domain-containing"/>
    <property type="match status" value="1"/>
</dbReference>
<comment type="caution">
    <text evidence="3">The sequence shown here is derived from an EMBL/GenBank/DDBJ whole genome shotgun (WGS) entry which is preliminary data.</text>
</comment>
<name>A0A5A9PC82_9TELE</name>
<dbReference type="InterPro" id="IPR012337">
    <property type="entry name" value="RNaseH-like_sf"/>
</dbReference>
<dbReference type="InterPro" id="IPR052717">
    <property type="entry name" value="Vacuolar_transposase_reg"/>
</dbReference>
<feature type="compositionally biased region" description="Basic and acidic residues" evidence="1">
    <location>
        <begin position="38"/>
        <end position="87"/>
    </location>
</feature>
<dbReference type="PANTHER" id="PTHR46169">
    <property type="entry name" value="DNA REPLICATION-RELATED ELEMENT FACTOR, ISOFORM A"/>
    <property type="match status" value="1"/>
</dbReference>
<evidence type="ECO:0000313" key="3">
    <source>
        <dbReference type="EMBL" id="KAA0719503.1"/>
    </source>
</evidence>
<dbReference type="GO" id="GO:0005634">
    <property type="term" value="C:nucleus"/>
    <property type="evidence" value="ECO:0007669"/>
    <property type="project" value="TreeGrafter"/>
</dbReference>
<dbReference type="GO" id="GO:0006357">
    <property type="term" value="P:regulation of transcription by RNA polymerase II"/>
    <property type="evidence" value="ECO:0007669"/>
    <property type="project" value="TreeGrafter"/>
</dbReference>
<protein>
    <recommendedName>
        <fullName evidence="2">Hermes trasposase DNA-binding domain-containing protein</fullName>
    </recommendedName>
</protein>
<organism evidence="3 4">
    <name type="scientific">Triplophysa tibetana</name>
    <dbReference type="NCBI Taxonomy" id="1572043"/>
    <lineage>
        <taxon>Eukaryota</taxon>
        <taxon>Metazoa</taxon>
        <taxon>Chordata</taxon>
        <taxon>Craniata</taxon>
        <taxon>Vertebrata</taxon>
        <taxon>Euteleostomi</taxon>
        <taxon>Actinopterygii</taxon>
        <taxon>Neopterygii</taxon>
        <taxon>Teleostei</taxon>
        <taxon>Ostariophysi</taxon>
        <taxon>Cypriniformes</taxon>
        <taxon>Nemacheilidae</taxon>
        <taxon>Triplophysa</taxon>
    </lineage>
</organism>
<dbReference type="AlphaFoldDB" id="A0A5A9PC82"/>
<reference evidence="3 4" key="1">
    <citation type="journal article" date="2019" name="Mol. Ecol. Resour.">
        <title>Chromosome-level genome assembly of Triplophysa tibetana, a fish adapted to the harsh high-altitude environment of the Tibetan Plateau.</title>
        <authorList>
            <person name="Yang X."/>
            <person name="Liu H."/>
            <person name="Ma Z."/>
            <person name="Zou Y."/>
            <person name="Zou M."/>
            <person name="Mao Y."/>
            <person name="Li X."/>
            <person name="Wang H."/>
            <person name="Chen T."/>
            <person name="Wang W."/>
            <person name="Yang R."/>
        </authorList>
    </citation>
    <scope>NUCLEOTIDE SEQUENCE [LARGE SCALE GENOMIC DNA]</scope>
    <source>
        <strain evidence="3">TTIB1903HZAU</strain>
        <tissue evidence="3">Muscle</tissue>
    </source>
</reference>
<dbReference type="Pfam" id="PF10683">
    <property type="entry name" value="DBD_Tnp_Hermes"/>
    <property type="match status" value="1"/>
</dbReference>
<gene>
    <name evidence="3" type="ORF">E1301_Tti016010</name>
</gene>
<feature type="compositionally biased region" description="Acidic residues" evidence="1">
    <location>
        <begin position="1"/>
        <end position="34"/>
    </location>
</feature>
<evidence type="ECO:0000313" key="4">
    <source>
        <dbReference type="Proteomes" id="UP000324632"/>
    </source>
</evidence>
<dbReference type="InterPro" id="IPR018473">
    <property type="entry name" value="Hermes_transposase_DNA-db"/>
</dbReference>
<dbReference type="SUPFAM" id="SSF53098">
    <property type="entry name" value="Ribonuclease H-like"/>
    <property type="match status" value="1"/>
</dbReference>
<feature type="compositionally biased region" description="Basic and acidic residues" evidence="1">
    <location>
        <begin position="101"/>
        <end position="114"/>
    </location>
</feature>
<feature type="domain" description="Hermes trasposase DNA-binding" evidence="2">
    <location>
        <begin position="135"/>
        <end position="174"/>
    </location>
</feature>
<dbReference type="SUPFAM" id="SSF140996">
    <property type="entry name" value="Hermes dimerisation domain"/>
    <property type="match status" value="1"/>
</dbReference>
<feature type="region of interest" description="Disordered" evidence="1">
    <location>
        <begin position="1"/>
        <end position="129"/>
    </location>
</feature>
<proteinExistence type="predicted"/>
<sequence length="398" mass="45836">MSSEEELQITSSEEELQITSSEEELQITSSEEELQITSREEELQITSREEELQITSREEELQITSREEELQITSREEELQITSREEELQITSSEEELQITSREEELQITSREEELQITSREEELDVTSSEEELHIRPFDVVSGKGFLQVAQTLINIGAKYGAVDADAIIPHRQTVCDRTKQKAAAGKEKLSEEIQKVLEHSGIVVTTDMRTDEFNKRAYTDLSCHYIDEKWPLESCVLATVEFDSNLKKNVSDQGPNIKAALWTYHWVPCSAHTLNTVLRHTLSERNAPEGIKDVLEMIDTCKSLVMFLKRTSAVASLTHTVIQECEVRWNSKVDMMESIQKQYSDIRQLLEDKGQLLQIEGIFQDQLTHSIEFFTLFNLYINELEGEKYPTIHMVLL</sequence>